<dbReference type="InterPro" id="IPR001789">
    <property type="entry name" value="Sig_transdc_resp-reg_receiver"/>
</dbReference>
<dbReference type="CDD" id="cd17557">
    <property type="entry name" value="REC_Rcp-like"/>
    <property type="match status" value="1"/>
</dbReference>
<dbReference type="EMBL" id="VPFL01000005">
    <property type="protein sequence ID" value="TXF12701.1"/>
    <property type="molecule type" value="Genomic_DNA"/>
</dbReference>
<evidence type="ECO:0000313" key="3">
    <source>
        <dbReference type="EMBL" id="TXF12701.1"/>
    </source>
</evidence>
<feature type="modified residue" description="4-aspartylphosphate" evidence="1">
    <location>
        <position position="69"/>
    </location>
</feature>
<gene>
    <name evidence="3" type="ORF">FR698_04715</name>
</gene>
<dbReference type="Proteomes" id="UP000321201">
    <property type="component" value="Unassembled WGS sequence"/>
</dbReference>
<evidence type="ECO:0000259" key="2">
    <source>
        <dbReference type="PROSITE" id="PS50110"/>
    </source>
</evidence>
<accession>A0A5C7EKE6</accession>
<evidence type="ECO:0000313" key="4">
    <source>
        <dbReference type="Proteomes" id="UP000321201"/>
    </source>
</evidence>
<dbReference type="Gene3D" id="3.40.50.2300">
    <property type="match status" value="1"/>
</dbReference>
<dbReference type="PANTHER" id="PTHR44520:SF1">
    <property type="entry name" value="TWO-COMPONENT SYSTEM REGULATORY PROTEIN"/>
    <property type="match status" value="1"/>
</dbReference>
<protein>
    <submittedName>
        <fullName evidence="3">Response regulator</fullName>
    </submittedName>
</protein>
<keyword evidence="4" id="KW-1185">Reference proteome</keyword>
<dbReference type="GO" id="GO:0000160">
    <property type="term" value="P:phosphorelay signal transduction system"/>
    <property type="evidence" value="ECO:0007669"/>
    <property type="project" value="InterPro"/>
</dbReference>
<feature type="domain" description="Response regulatory" evidence="2">
    <location>
        <begin position="8"/>
        <end position="136"/>
    </location>
</feature>
<keyword evidence="1" id="KW-0597">Phosphoprotein</keyword>
<dbReference type="Pfam" id="PF00072">
    <property type="entry name" value="Response_reg"/>
    <property type="match status" value="1"/>
</dbReference>
<dbReference type="InParanoid" id="A0A5C7EKE6"/>
<dbReference type="SMART" id="SM00448">
    <property type="entry name" value="REC"/>
    <property type="match status" value="1"/>
</dbReference>
<dbReference type="InterPro" id="IPR052893">
    <property type="entry name" value="TCS_response_regulator"/>
</dbReference>
<name>A0A5C7EKE6_9PROT</name>
<sequence>MNDFEAVEILLVEDSPQDAELTLRALRRNNLANQLVWVKDGQEALDFIFCQGAYAGRSINHQPRLVLLDLKMPKVDGIEVLRRIKDDERTRLIPVVMMTSSREERDVVESYRLGVNSYIVKPVDFTQFMETVTKAGLYWMLTNHVPR</sequence>
<evidence type="ECO:0000256" key="1">
    <source>
        <dbReference type="PROSITE-ProRule" id="PRU00169"/>
    </source>
</evidence>
<dbReference type="SUPFAM" id="SSF52172">
    <property type="entry name" value="CheY-like"/>
    <property type="match status" value="1"/>
</dbReference>
<dbReference type="PANTHER" id="PTHR44520">
    <property type="entry name" value="RESPONSE REGULATOR RCP1-RELATED"/>
    <property type="match status" value="1"/>
</dbReference>
<comment type="caution">
    <text evidence="3">The sequence shown here is derived from an EMBL/GenBank/DDBJ whole genome shotgun (WGS) entry which is preliminary data.</text>
</comment>
<dbReference type="OrthoDB" id="5298756at2"/>
<proteinExistence type="predicted"/>
<dbReference type="InterPro" id="IPR011006">
    <property type="entry name" value="CheY-like_superfamily"/>
</dbReference>
<dbReference type="AlphaFoldDB" id="A0A5C7EKE6"/>
<dbReference type="RefSeq" id="WP_147799193.1">
    <property type="nucleotide sequence ID" value="NZ_VPFL01000005.1"/>
</dbReference>
<dbReference type="PROSITE" id="PS50110">
    <property type="entry name" value="RESPONSE_REGULATORY"/>
    <property type="match status" value="1"/>
</dbReference>
<reference evidence="3 4" key="1">
    <citation type="submission" date="2019-08" db="EMBL/GenBank/DDBJ databases">
        <title>Pelomicrobium methylotrophicum gen. nov., sp. nov. a moderately thermophilic, facultatively anaerobic, lithoautotrophic and methylotrophic bacterium isolated from a terrestrial mud volcano.</title>
        <authorList>
            <person name="Slobodkina G.B."/>
            <person name="Merkel A.Y."/>
            <person name="Slobodkin A.I."/>
        </authorList>
    </citation>
    <scope>NUCLEOTIDE SEQUENCE [LARGE SCALE GENOMIC DNA]</scope>
    <source>
        <strain evidence="3 4">SM250</strain>
    </source>
</reference>
<organism evidence="3 4">
    <name type="scientific">Pelomicrobium methylotrophicum</name>
    <dbReference type="NCBI Taxonomy" id="2602750"/>
    <lineage>
        <taxon>Bacteria</taxon>
        <taxon>Pseudomonadati</taxon>
        <taxon>Pseudomonadota</taxon>
        <taxon>Hydrogenophilia</taxon>
        <taxon>Hydrogenophilia incertae sedis</taxon>
        <taxon>Pelomicrobium</taxon>
    </lineage>
</organism>